<dbReference type="InterPro" id="IPR016024">
    <property type="entry name" value="ARM-type_fold"/>
</dbReference>
<dbReference type="PANTHER" id="PTHR10648">
    <property type="entry name" value="SERINE/THREONINE-PROTEIN PHOSPHATASE PP2A 65 KDA REGULATORY SUBUNIT"/>
    <property type="match status" value="1"/>
</dbReference>
<dbReference type="PANTHER" id="PTHR10648:SF1">
    <property type="entry name" value="SERINE_THREONINE-PROTEIN PHOSPHATASE 4 REGULATORY SUBUNIT 1"/>
    <property type="match status" value="1"/>
</dbReference>
<feature type="repeat" description="HEAT" evidence="2">
    <location>
        <begin position="334"/>
        <end position="372"/>
    </location>
</feature>
<reference evidence="4 5" key="1">
    <citation type="submission" date="2016-03" db="EMBL/GenBank/DDBJ databases">
        <title>Cyphomyrmex costatus WGS genome.</title>
        <authorList>
            <person name="Nygaard S."/>
            <person name="Hu H."/>
            <person name="Boomsma J."/>
            <person name="Zhang G."/>
        </authorList>
    </citation>
    <scope>NUCLEOTIDE SEQUENCE [LARGE SCALE GENOMIC DNA]</scope>
    <source>
        <strain evidence="4">MS0001</strain>
        <tissue evidence="4">Whole body</tissue>
    </source>
</reference>
<dbReference type="PROSITE" id="PS50077">
    <property type="entry name" value="HEAT_REPEAT"/>
    <property type="match status" value="2"/>
</dbReference>
<evidence type="ECO:0000256" key="2">
    <source>
        <dbReference type="PROSITE-ProRule" id="PRU00103"/>
    </source>
</evidence>
<feature type="region of interest" description="Disordered" evidence="3">
    <location>
        <begin position="592"/>
        <end position="643"/>
    </location>
</feature>
<keyword evidence="1" id="KW-0677">Repeat</keyword>
<feature type="compositionally biased region" description="Basic and acidic residues" evidence="3">
    <location>
        <begin position="14"/>
        <end position="41"/>
    </location>
</feature>
<feature type="region of interest" description="Disordered" evidence="3">
    <location>
        <begin position="653"/>
        <end position="672"/>
    </location>
</feature>
<dbReference type="GO" id="GO:0019888">
    <property type="term" value="F:protein phosphatase regulator activity"/>
    <property type="evidence" value="ECO:0007669"/>
    <property type="project" value="TreeGrafter"/>
</dbReference>
<feature type="compositionally biased region" description="Low complexity" evidence="3">
    <location>
        <begin position="607"/>
        <end position="623"/>
    </location>
</feature>
<feature type="compositionally biased region" description="Acidic residues" evidence="3">
    <location>
        <begin position="625"/>
        <end position="641"/>
    </location>
</feature>
<protein>
    <submittedName>
        <fullName evidence="4">Serine/threonine-protein phosphatase 4 regulatory subunit 1</fullName>
    </submittedName>
</protein>
<evidence type="ECO:0000313" key="4">
    <source>
        <dbReference type="EMBL" id="KYN08736.1"/>
    </source>
</evidence>
<evidence type="ECO:0000313" key="5">
    <source>
        <dbReference type="Proteomes" id="UP000078542"/>
    </source>
</evidence>
<accession>A0A195D782</accession>
<dbReference type="InterPro" id="IPR051023">
    <property type="entry name" value="PP2A_Regulatory_Subunit_A"/>
</dbReference>
<proteinExistence type="predicted"/>
<dbReference type="InterPro" id="IPR011989">
    <property type="entry name" value="ARM-like"/>
</dbReference>
<dbReference type="Proteomes" id="UP000078542">
    <property type="component" value="Unassembled WGS sequence"/>
</dbReference>
<feature type="repeat" description="HEAT" evidence="2">
    <location>
        <begin position="998"/>
        <end position="1033"/>
    </location>
</feature>
<dbReference type="SUPFAM" id="SSF48371">
    <property type="entry name" value="ARM repeat"/>
    <property type="match status" value="1"/>
</dbReference>
<dbReference type="InterPro" id="IPR021133">
    <property type="entry name" value="HEAT_type_2"/>
</dbReference>
<name>A0A195D782_9HYME</name>
<dbReference type="EMBL" id="KQ976749">
    <property type="protein sequence ID" value="KYN08736.1"/>
    <property type="molecule type" value="Genomic_DNA"/>
</dbReference>
<gene>
    <name evidence="4" type="ORF">ALC62_00192</name>
</gene>
<feature type="compositionally biased region" description="Basic and acidic residues" evidence="3">
    <location>
        <begin position="654"/>
        <end position="672"/>
    </location>
</feature>
<evidence type="ECO:0000256" key="1">
    <source>
        <dbReference type="ARBA" id="ARBA00022737"/>
    </source>
</evidence>
<feature type="region of interest" description="Disordered" evidence="3">
    <location>
        <begin position="519"/>
        <end position="539"/>
    </location>
</feature>
<dbReference type="GO" id="GO:0005737">
    <property type="term" value="C:cytoplasm"/>
    <property type="evidence" value="ECO:0007669"/>
    <property type="project" value="TreeGrafter"/>
</dbReference>
<sequence length="1089" mass="124466">MTKEHSPSSTSRSTVRERQKGRERERERERKRLEEEKREGIEGGGLTVRSETLGISATIAELRGLIVLYRPRGPNRTARGERKAVNSRVTVQECTKCTALTDTRPRSTASTCLLRPFAPVDYSASAGHSRILYIVLPPPPPPSSSSTSSSSSPLPGTTHSVLNLNIAISGYEEILRGACGNKIGNEYMIFYALKSHTNVHFLFADALVRSDLVEQIPNVAIICHEAPHLFGDVLRNHLLDIVMKYLKDQDNQASESCPCYVRQMARIALTMLMKRGLFDNDTIENVICPTIEKLSYMWQLGSRDMADEHDRNANISLMCRLAPLIGSELTEKVFLPRYLDLCEDKDMMVRRICATHFGEMCTAVGKEKLYSKLIPMFIDLCGDRIWNVRKACVDVMMPVSCCLTPEHRRLLLADILVKHLNDDSKWVQISAFQILGPFISTFAEQFVEVTYNKDGELMYISKQDNHPSICYSYEGIFPMKSVLKNQLDMEQDMLANTKYRYNTKSPFYLPVMNVKHEDVKVSEEDDSVKEDDDYQNTELDHPKSWCEKVLQNEKRETREAEKYNPFLYYYIPPDIPLDDELTHAARQSAMNRNNVPKAAETEQNPIEENSSSCSSENDSNINEQSNDDDSNINEQSNDDDSNVNVSEMIKFFNKQKEKQDDDKQTEKQDDHFPNIVFDSDLMDSSEKCSRRCRRSFLKTPRERLEESVLLLSSYLPVPEKKFYIYDEDSMGKSDESCKNLNTKYNKQEIVPQELINYYVSMADPIQCVYMNAEIPHYCAFSFPAVVLTLGKENWHYLKKAYQSLSSAKHWRVRRTLASSIHEIAMILGEELTASDLVPIYDGFIKDLDEVRIGVLKHFATFLKILKPVDRCQYLSRLSDFLATDNEWNWRFREELATQLLEIVSLFSPSDVAQSIAPLSFQLLVDKVAAVRTIALEVITRIMCYLSNENALVTSLIHELRGTLVLDAKKWIHRQTYALVCAHLIRNNAIPDEKFSKEMLPCLISLSHDRVPNVRLAVARTIATDVITMGVDNLGIDAMEEVERTLTKMRVDVDRDVRVLAGGDEQQIDILAYCSSDENNQVEQARNILF</sequence>
<feature type="compositionally biased region" description="Acidic residues" evidence="3">
    <location>
        <begin position="523"/>
        <end position="535"/>
    </location>
</feature>
<dbReference type="Gene3D" id="1.25.10.10">
    <property type="entry name" value="Leucine-rich Repeat Variant"/>
    <property type="match status" value="2"/>
</dbReference>
<dbReference type="AlphaFoldDB" id="A0A195D782"/>
<dbReference type="STRING" id="456900.A0A195D782"/>
<organism evidence="4 5">
    <name type="scientific">Cyphomyrmex costatus</name>
    <dbReference type="NCBI Taxonomy" id="456900"/>
    <lineage>
        <taxon>Eukaryota</taxon>
        <taxon>Metazoa</taxon>
        <taxon>Ecdysozoa</taxon>
        <taxon>Arthropoda</taxon>
        <taxon>Hexapoda</taxon>
        <taxon>Insecta</taxon>
        <taxon>Pterygota</taxon>
        <taxon>Neoptera</taxon>
        <taxon>Endopterygota</taxon>
        <taxon>Hymenoptera</taxon>
        <taxon>Apocrita</taxon>
        <taxon>Aculeata</taxon>
        <taxon>Formicoidea</taxon>
        <taxon>Formicidae</taxon>
        <taxon>Myrmicinae</taxon>
        <taxon>Cyphomyrmex</taxon>
    </lineage>
</organism>
<keyword evidence="5" id="KW-1185">Reference proteome</keyword>
<evidence type="ECO:0000256" key="3">
    <source>
        <dbReference type="SAM" id="MobiDB-lite"/>
    </source>
</evidence>
<feature type="region of interest" description="Disordered" evidence="3">
    <location>
        <begin position="1"/>
        <end position="41"/>
    </location>
</feature>